<evidence type="ECO:0000256" key="4">
    <source>
        <dbReference type="ARBA" id="ARBA00023157"/>
    </source>
</evidence>
<dbReference type="AlphaFoldDB" id="A0A2R5GQQ5"/>
<organism evidence="7 8">
    <name type="scientific">Hondaea fermentalgiana</name>
    <dbReference type="NCBI Taxonomy" id="2315210"/>
    <lineage>
        <taxon>Eukaryota</taxon>
        <taxon>Sar</taxon>
        <taxon>Stramenopiles</taxon>
        <taxon>Bigyra</taxon>
        <taxon>Labyrinthulomycetes</taxon>
        <taxon>Thraustochytrida</taxon>
        <taxon>Thraustochytriidae</taxon>
        <taxon>Hondaea</taxon>
    </lineage>
</organism>
<dbReference type="SUPFAM" id="SSF50911">
    <property type="entry name" value="Mannose 6-phosphate receptor domain"/>
    <property type="match status" value="1"/>
</dbReference>
<dbReference type="InterPro" id="IPR045149">
    <property type="entry name" value="OS-9-like"/>
</dbReference>
<keyword evidence="3" id="KW-0256">Endoplasmic reticulum</keyword>
<gene>
    <name evidence="7" type="ORF">FCC1311_094042</name>
</gene>
<sequence length="443" mass="49005">MRRGPWQVLALVSVLALLRLAAAKVETAQEAGSNEIGHDTREAAEVRAPRISWKPETANAGRIVSPLETERAVTQVIEVHADLQSLQSVGDGVDLSLKMPMSSASGDAFVCFPSQEIRKAATGTRTNDTTTDGGEEDAGSSFKEIQANLESLRGKCVPKRAKYWTFVVCPFDRIEQNHYEHKTATISFHLGSYQAMERQTNKDGEADWVQHFSGGSDGRQTKLTIKCRRDVGADLVVDAISEPKTHMYEIVVFSTLACSSSVEWQAQQLLAPLQGECFQRAEGWWTYELCIGQYLRQFHQTKDGRSTEYVLGKFDEAANIELQDKEQVLVTDRHTNRPYFLQKYTGGTPCDLRSNERAAEIHFMCSSSEPISALPAAVSAAAIASSVTTSIISITESPTCFYVVKVQTPLVCSHPFFSDQESRARGILARLHCLPRDAFTEDA</sequence>
<dbReference type="PANTHER" id="PTHR15414">
    <property type="entry name" value="OS-9-RELATED"/>
    <property type="match status" value="1"/>
</dbReference>
<keyword evidence="8" id="KW-1185">Reference proteome</keyword>
<protein>
    <submittedName>
        <fullName evidence="7">Protein OS-9-like</fullName>
    </submittedName>
</protein>
<keyword evidence="2 5" id="KW-0732">Signal</keyword>
<feature type="signal peptide" evidence="5">
    <location>
        <begin position="1"/>
        <end position="23"/>
    </location>
</feature>
<dbReference type="PROSITE" id="PS51914">
    <property type="entry name" value="MRH"/>
    <property type="match status" value="1"/>
</dbReference>
<evidence type="ECO:0000256" key="5">
    <source>
        <dbReference type="SAM" id="SignalP"/>
    </source>
</evidence>
<feature type="chain" id="PRO_5015330339" evidence="5">
    <location>
        <begin position="24"/>
        <end position="443"/>
    </location>
</feature>
<dbReference type="Proteomes" id="UP000241890">
    <property type="component" value="Unassembled WGS sequence"/>
</dbReference>
<dbReference type="OrthoDB" id="448954at2759"/>
<reference evidence="7 8" key="1">
    <citation type="submission" date="2017-12" db="EMBL/GenBank/DDBJ databases">
        <title>Sequencing, de novo assembly and annotation of complete genome of a new Thraustochytrid species, strain FCC1311.</title>
        <authorList>
            <person name="Sedici K."/>
            <person name="Godart F."/>
            <person name="Aiese Cigliano R."/>
            <person name="Sanseverino W."/>
            <person name="Barakat M."/>
            <person name="Ortet P."/>
            <person name="Marechal E."/>
            <person name="Cagnac O."/>
            <person name="Amato A."/>
        </authorList>
    </citation>
    <scope>NUCLEOTIDE SEQUENCE [LARGE SCALE GENOMIC DNA]</scope>
</reference>
<keyword evidence="4" id="KW-1015">Disulfide bond</keyword>
<dbReference type="InterPro" id="IPR044865">
    <property type="entry name" value="MRH_dom"/>
</dbReference>
<evidence type="ECO:0000259" key="6">
    <source>
        <dbReference type="PROSITE" id="PS51914"/>
    </source>
</evidence>
<dbReference type="PANTHER" id="PTHR15414:SF0">
    <property type="entry name" value="ENDOPLASMIC RETICULUM LECTIN 1"/>
    <property type="match status" value="1"/>
</dbReference>
<dbReference type="Pfam" id="PF07915">
    <property type="entry name" value="PRKCSH"/>
    <property type="match status" value="2"/>
</dbReference>
<evidence type="ECO:0000256" key="2">
    <source>
        <dbReference type="ARBA" id="ARBA00022729"/>
    </source>
</evidence>
<dbReference type="GO" id="GO:0030968">
    <property type="term" value="P:endoplasmic reticulum unfolded protein response"/>
    <property type="evidence" value="ECO:0007669"/>
    <property type="project" value="InterPro"/>
</dbReference>
<accession>A0A2R5GQQ5</accession>
<comment type="subcellular location">
    <subcellularLocation>
        <location evidence="1">Endoplasmic reticulum</location>
    </subcellularLocation>
</comment>
<proteinExistence type="predicted"/>
<dbReference type="EMBL" id="BEYU01000147">
    <property type="protein sequence ID" value="GBG33180.1"/>
    <property type="molecule type" value="Genomic_DNA"/>
</dbReference>
<feature type="domain" description="MRH" evidence="6">
    <location>
        <begin position="275"/>
        <end position="414"/>
    </location>
</feature>
<evidence type="ECO:0000313" key="8">
    <source>
        <dbReference type="Proteomes" id="UP000241890"/>
    </source>
</evidence>
<dbReference type="InterPro" id="IPR009011">
    <property type="entry name" value="Man6P_isomerase_rcpt-bd_dom_sf"/>
</dbReference>
<dbReference type="Gene3D" id="2.70.130.10">
    <property type="entry name" value="Mannose-6-phosphate receptor binding domain"/>
    <property type="match status" value="2"/>
</dbReference>
<evidence type="ECO:0000256" key="1">
    <source>
        <dbReference type="ARBA" id="ARBA00004240"/>
    </source>
</evidence>
<dbReference type="GO" id="GO:0030970">
    <property type="term" value="P:retrograde protein transport, ER to cytosol"/>
    <property type="evidence" value="ECO:0007669"/>
    <property type="project" value="TreeGrafter"/>
</dbReference>
<dbReference type="InParanoid" id="A0A2R5GQQ5"/>
<dbReference type="InterPro" id="IPR012913">
    <property type="entry name" value="OS9-like_dom"/>
</dbReference>
<evidence type="ECO:0000313" key="7">
    <source>
        <dbReference type="EMBL" id="GBG33180.1"/>
    </source>
</evidence>
<comment type="caution">
    <text evidence="7">The sequence shown here is derived from an EMBL/GenBank/DDBJ whole genome shotgun (WGS) entry which is preliminary data.</text>
</comment>
<evidence type="ECO:0000256" key="3">
    <source>
        <dbReference type="ARBA" id="ARBA00022824"/>
    </source>
</evidence>
<name>A0A2R5GQQ5_9STRA</name>
<dbReference type="GO" id="GO:0005788">
    <property type="term" value="C:endoplasmic reticulum lumen"/>
    <property type="evidence" value="ECO:0007669"/>
    <property type="project" value="TreeGrafter"/>
</dbReference>